<protein>
    <submittedName>
        <fullName evidence="1 2">Uncharacterized protein</fullName>
    </submittedName>
</protein>
<evidence type="ECO:0000313" key="2">
    <source>
        <dbReference type="EnsemblPlants" id="KEH26612"/>
    </source>
</evidence>
<dbReference type="EnsemblPlants" id="KEH26612">
    <property type="protein sequence ID" value="KEH26612"/>
    <property type="gene ID" value="MTR_6g466010"/>
</dbReference>
<accession>A0A072UAD4</accession>
<dbReference type="Proteomes" id="UP000002051">
    <property type="component" value="Chromosome 6"/>
</dbReference>
<dbReference type="HOGENOM" id="CLU_2376040_0_0_1"/>
<dbReference type="AlphaFoldDB" id="A0A072UAD4"/>
<sequence length="95" mass="11230">MCVTTYIARKLNCRLSVIDNYRFLKEYALNVDEIFLARTLGSSIKWESKSFLILIEESRQNIKPRAHSQNFDEARLKEQSRVEVKQKAGKHDFKH</sequence>
<reference evidence="2" key="3">
    <citation type="submission" date="2015-04" db="UniProtKB">
        <authorList>
            <consortium name="EnsemblPlants"/>
        </authorList>
    </citation>
    <scope>IDENTIFICATION</scope>
    <source>
        <strain evidence="2">cv. Jemalong A17</strain>
    </source>
</reference>
<evidence type="ECO:0000313" key="3">
    <source>
        <dbReference type="Proteomes" id="UP000002051"/>
    </source>
</evidence>
<organism evidence="1 3">
    <name type="scientific">Medicago truncatula</name>
    <name type="common">Barrel medic</name>
    <name type="synonym">Medicago tribuloides</name>
    <dbReference type="NCBI Taxonomy" id="3880"/>
    <lineage>
        <taxon>Eukaryota</taxon>
        <taxon>Viridiplantae</taxon>
        <taxon>Streptophyta</taxon>
        <taxon>Embryophyta</taxon>
        <taxon>Tracheophyta</taxon>
        <taxon>Spermatophyta</taxon>
        <taxon>Magnoliopsida</taxon>
        <taxon>eudicotyledons</taxon>
        <taxon>Gunneridae</taxon>
        <taxon>Pentapetalae</taxon>
        <taxon>rosids</taxon>
        <taxon>fabids</taxon>
        <taxon>Fabales</taxon>
        <taxon>Fabaceae</taxon>
        <taxon>Papilionoideae</taxon>
        <taxon>50 kb inversion clade</taxon>
        <taxon>NPAAA clade</taxon>
        <taxon>Hologalegina</taxon>
        <taxon>IRL clade</taxon>
        <taxon>Trifolieae</taxon>
        <taxon>Medicago</taxon>
    </lineage>
</organism>
<evidence type="ECO:0000313" key="1">
    <source>
        <dbReference type="EMBL" id="KEH26612.1"/>
    </source>
</evidence>
<reference evidence="1 3" key="1">
    <citation type="journal article" date="2011" name="Nature">
        <title>The Medicago genome provides insight into the evolution of rhizobial symbioses.</title>
        <authorList>
            <person name="Young N.D."/>
            <person name="Debelle F."/>
            <person name="Oldroyd G.E."/>
            <person name="Geurts R."/>
            <person name="Cannon S.B."/>
            <person name="Udvardi M.K."/>
            <person name="Benedito V.A."/>
            <person name="Mayer K.F."/>
            <person name="Gouzy J."/>
            <person name="Schoof H."/>
            <person name="Van de Peer Y."/>
            <person name="Proost S."/>
            <person name="Cook D.R."/>
            <person name="Meyers B.C."/>
            <person name="Spannagl M."/>
            <person name="Cheung F."/>
            <person name="De Mita S."/>
            <person name="Krishnakumar V."/>
            <person name="Gundlach H."/>
            <person name="Zhou S."/>
            <person name="Mudge J."/>
            <person name="Bharti A.K."/>
            <person name="Murray J.D."/>
            <person name="Naoumkina M.A."/>
            <person name="Rosen B."/>
            <person name="Silverstein K.A."/>
            <person name="Tang H."/>
            <person name="Rombauts S."/>
            <person name="Zhao P.X."/>
            <person name="Zhou P."/>
            <person name="Barbe V."/>
            <person name="Bardou P."/>
            <person name="Bechner M."/>
            <person name="Bellec A."/>
            <person name="Berger A."/>
            <person name="Berges H."/>
            <person name="Bidwell S."/>
            <person name="Bisseling T."/>
            <person name="Choisne N."/>
            <person name="Couloux A."/>
            <person name="Denny R."/>
            <person name="Deshpande S."/>
            <person name="Dai X."/>
            <person name="Doyle J.J."/>
            <person name="Dudez A.M."/>
            <person name="Farmer A.D."/>
            <person name="Fouteau S."/>
            <person name="Franken C."/>
            <person name="Gibelin C."/>
            <person name="Gish J."/>
            <person name="Goldstein S."/>
            <person name="Gonzalez A.J."/>
            <person name="Green P.J."/>
            <person name="Hallab A."/>
            <person name="Hartog M."/>
            <person name="Hua A."/>
            <person name="Humphray S.J."/>
            <person name="Jeong D.H."/>
            <person name="Jing Y."/>
            <person name="Jocker A."/>
            <person name="Kenton S.M."/>
            <person name="Kim D.J."/>
            <person name="Klee K."/>
            <person name="Lai H."/>
            <person name="Lang C."/>
            <person name="Lin S."/>
            <person name="Macmil S.L."/>
            <person name="Magdelenat G."/>
            <person name="Matthews L."/>
            <person name="McCorrison J."/>
            <person name="Monaghan E.L."/>
            <person name="Mun J.H."/>
            <person name="Najar F.Z."/>
            <person name="Nicholson C."/>
            <person name="Noirot C."/>
            <person name="O'Bleness M."/>
            <person name="Paule C.R."/>
            <person name="Poulain J."/>
            <person name="Prion F."/>
            <person name="Qin B."/>
            <person name="Qu C."/>
            <person name="Retzel E.F."/>
            <person name="Riddle C."/>
            <person name="Sallet E."/>
            <person name="Samain S."/>
            <person name="Samson N."/>
            <person name="Sanders I."/>
            <person name="Saurat O."/>
            <person name="Scarpelli C."/>
            <person name="Schiex T."/>
            <person name="Segurens B."/>
            <person name="Severin A.J."/>
            <person name="Sherrier D.J."/>
            <person name="Shi R."/>
            <person name="Sims S."/>
            <person name="Singer S.R."/>
            <person name="Sinharoy S."/>
            <person name="Sterck L."/>
            <person name="Viollet A."/>
            <person name="Wang B.B."/>
            <person name="Wang K."/>
            <person name="Wang M."/>
            <person name="Wang X."/>
            <person name="Warfsmann J."/>
            <person name="Weissenbach J."/>
            <person name="White D.D."/>
            <person name="White J.D."/>
            <person name="Wiley G.B."/>
            <person name="Wincker P."/>
            <person name="Xing Y."/>
            <person name="Yang L."/>
            <person name="Yao Z."/>
            <person name="Ying F."/>
            <person name="Zhai J."/>
            <person name="Zhou L."/>
            <person name="Zuber A."/>
            <person name="Denarie J."/>
            <person name="Dixon R.A."/>
            <person name="May G.D."/>
            <person name="Schwartz D.C."/>
            <person name="Rogers J."/>
            <person name="Quetier F."/>
            <person name="Town C.D."/>
            <person name="Roe B.A."/>
        </authorList>
    </citation>
    <scope>NUCLEOTIDE SEQUENCE [LARGE SCALE GENOMIC DNA]</scope>
    <source>
        <strain evidence="1">A17</strain>
        <strain evidence="2 3">cv. Jemalong A17</strain>
    </source>
</reference>
<proteinExistence type="predicted"/>
<reference evidence="1 3" key="2">
    <citation type="journal article" date="2014" name="BMC Genomics">
        <title>An improved genome release (version Mt4.0) for the model legume Medicago truncatula.</title>
        <authorList>
            <person name="Tang H."/>
            <person name="Krishnakumar V."/>
            <person name="Bidwell S."/>
            <person name="Rosen B."/>
            <person name="Chan A."/>
            <person name="Zhou S."/>
            <person name="Gentzbittel L."/>
            <person name="Childs K.L."/>
            <person name="Yandell M."/>
            <person name="Gundlach H."/>
            <person name="Mayer K.F."/>
            <person name="Schwartz D.C."/>
            <person name="Town C.D."/>
        </authorList>
    </citation>
    <scope>GENOME REANNOTATION</scope>
    <source>
        <strain evidence="1">A17</strain>
        <strain evidence="2 3">cv. Jemalong A17</strain>
    </source>
</reference>
<keyword evidence="3" id="KW-1185">Reference proteome</keyword>
<gene>
    <name evidence="1" type="ordered locus">MTR_6g466010</name>
</gene>
<name>A0A072UAD4_MEDTR</name>
<dbReference type="EMBL" id="CM001222">
    <property type="protein sequence ID" value="KEH26612.1"/>
    <property type="molecule type" value="Genomic_DNA"/>
</dbReference>